<comment type="caution">
    <text evidence="2">The sequence shown here is derived from an EMBL/GenBank/DDBJ whole genome shotgun (WGS) entry which is preliminary data.</text>
</comment>
<accession>A0A1Q6DS71</accession>
<dbReference type="GO" id="GO:0046523">
    <property type="term" value="F:S-methyl-5-thioribose-1-phosphate isomerase activity"/>
    <property type="evidence" value="ECO:0007669"/>
    <property type="project" value="TreeGrafter"/>
</dbReference>
<dbReference type="AlphaFoldDB" id="A0A1Q6DS71"/>
<dbReference type="Pfam" id="PF01008">
    <property type="entry name" value="IF-2B"/>
    <property type="match status" value="1"/>
</dbReference>
<organism evidence="2 3">
    <name type="scientific">Methanohalarchaeum thermophilum</name>
    <dbReference type="NCBI Taxonomy" id="1903181"/>
    <lineage>
        <taxon>Archaea</taxon>
        <taxon>Methanobacteriati</taxon>
        <taxon>Methanobacteriota</taxon>
        <taxon>Methanonatronarchaeia</taxon>
        <taxon>Methanonatronarchaeales</taxon>
        <taxon>Methanonatronarchaeaceae</taxon>
        <taxon>Candidatus Methanohalarchaeum</taxon>
    </lineage>
</organism>
<dbReference type="STRING" id="1903181.BTN85_1835"/>
<dbReference type="GO" id="GO:0019509">
    <property type="term" value="P:L-methionine salvage from methylthioadenosine"/>
    <property type="evidence" value="ECO:0007669"/>
    <property type="project" value="TreeGrafter"/>
</dbReference>
<evidence type="ECO:0000313" key="3">
    <source>
        <dbReference type="Proteomes" id="UP000185744"/>
    </source>
</evidence>
<dbReference type="Gene3D" id="3.40.50.10470">
    <property type="entry name" value="Translation initiation factor eif-2b, domain 2"/>
    <property type="match status" value="1"/>
</dbReference>
<dbReference type="PANTHER" id="PTHR43475">
    <property type="entry name" value="METHYLTHIORIBOSE-1-PHOSPHATE ISOMERASE"/>
    <property type="match status" value="1"/>
</dbReference>
<protein>
    <submittedName>
        <fullName evidence="2">Ribose-15-bisphosphate isomerase E2B2, eIF-2B alpha/beta/delta family</fullName>
    </submittedName>
</protein>
<dbReference type="EMBL" id="MSDW01000002">
    <property type="protein sequence ID" value="OKY77188.1"/>
    <property type="molecule type" value="Genomic_DNA"/>
</dbReference>
<comment type="similarity">
    <text evidence="1">Belongs to the eIF-2B alpha/beta/delta subunits family.</text>
</comment>
<keyword evidence="3" id="KW-1185">Reference proteome</keyword>
<proteinExistence type="inferred from homology"/>
<dbReference type="InterPro" id="IPR037171">
    <property type="entry name" value="NagB/RpiA_transferase-like"/>
</dbReference>
<dbReference type="Proteomes" id="UP000185744">
    <property type="component" value="Unassembled WGS sequence"/>
</dbReference>
<dbReference type="SUPFAM" id="SSF100950">
    <property type="entry name" value="NagB/RpiA/CoA transferase-like"/>
    <property type="match status" value="1"/>
</dbReference>
<gene>
    <name evidence="2" type="ORF">BTN85_1835</name>
</gene>
<keyword evidence="2" id="KW-0413">Isomerase</keyword>
<reference evidence="2" key="1">
    <citation type="submission" date="2016-12" db="EMBL/GenBank/DDBJ databases">
        <title>Discovery of methanogenic haloarchaea.</title>
        <authorList>
            <person name="Sorokin D.Y."/>
            <person name="Makarova K.S."/>
            <person name="Abbas B."/>
            <person name="Ferrer M."/>
            <person name="Golyshin P.N."/>
        </authorList>
    </citation>
    <scope>NUCLEOTIDE SEQUENCE [LARGE SCALE GENOMIC DNA]</scope>
    <source>
        <strain evidence="2">HMET1</strain>
    </source>
</reference>
<dbReference type="InterPro" id="IPR000649">
    <property type="entry name" value="IF-2B-related"/>
</dbReference>
<dbReference type="InterPro" id="IPR042529">
    <property type="entry name" value="IF_2B-like_C"/>
</dbReference>
<sequence length="278" mass="31061">MDVEETIQKIENIEIQGACSIAKAGVNLLKEAMKKEKNEKINEIVEKLKNARPTEPLLFNSIDYVKKYGNHDRVIKHIEESKRTIAINSLDVIGDKSVLYTHCHSSTVMDAIKLAGDKNDISVRATETRPLYQGRKTARELSEAGIPVKFYVDSGGRLALKESEAMLIGADAITEGGKVVNKIGSEVFAEVAQNLGVPVYVLADSWKADTNSKFKYDKNLERRNKEEIWPVPPKNVEIVNYAFEHVSPSVIDGIISEIGLHNPKEFIEIANKKYPKVL</sequence>
<dbReference type="InterPro" id="IPR027363">
    <property type="entry name" value="M1Pi_N"/>
</dbReference>
<dbReference type="InParanoid" id="A0A1Q6DS71"/>
<evidence type="ECO:0000313" key="2">
    <source>
        <dbReference type="EMBL" id="OKY77188.1"/>
    </source>
</evidence>
<dbReference type="PANTHER" id="PTHR43475:SF2">
    <property type="entry name" value="RIBOSE 1,5-BISPHOSPHATE ISOMERASE"/>
    <property type="match status" value="1"/>
</dbReference>
<dbReference type="Gene3D" id="1.20.120.420">
    <property type="entry name" value="translation initiation factor eif-2b, domain 1"/>
    <property type="match status" value="1"/>
</dbReference>
<name>A0A1Q6DS71_METT1</name>
<evidence type="ECO:0000256" key="1">
    <source>
        <dbReference type="RuleBase" id="RU003814"/>
    </source>
</evidence>